<dbReference type="PANTHER" id="PTHR43649:SF34">
    <property type="entry name" value="ABC TRANSPORTER PERIPLASMIC-BINDING PROTEIN YCJN-RELATED"/>
    <property type="match status" value="1"/>
</dbReference>
<dbReference type="PANTHER" id="PTHR43649">
    <property type="entry name" value="ARABINOSE-BINDING PROTEIN-RELATED"/>
    <property type="match status" value="1"/>
</dbReference>
<gene>
    <name evidence="5" type="ORF">ABE28_006440</name>
</gene>
<name>A0A1B3XL92_9BACI</name>
<keyword evidence="6" id="KW-1185">Reference proteome</keyword>
<keyword evidence="3 4" id="KW-0732">Signal</keyword>
<keyword evidence="2" id="KW-0813">Transport</keyword>
<dbReference type="AlphaFoldDB" id="A0A1B3XL92"/>
<feature type="chain" id="PRO_5038719067" evidence="4">
    <location>
        <begin position="22"/>
        <end position="435"/>
    </location>
</feature>
<evidence type="ECO:0000313" key="6">
    <source>
        <dbReference type="Proteomes" id="UP000077926"/>
    </source>
</evidence>
<protein>
    <submittedName>
        <fullName evidence="5">Sugar ABC transporter substrate-binding protein</fullName>
    </submittedName>
</protein>
<dbReference type="RefSeq" id="WP_064466532.1">
    <property type="nucleotide sequence ID" value="NZ_CP017080.1"/>
</dbReference>
<evidence type="ECO:0000313" key="5">
    <source>
        <dbReference type="EMBL" id="AOH53983.1"/>
    </source>
</evidence>
<dbReference type="CDD" id="cd13585">
    <property type="entry name" value="PBP2_TMBP_like"/>
    <property type="match status" value="1"/>
</dbReference>
<evidence type="ECO:0000256" key="4">
    <source>
        <dbReference type="SAM" id="SignalP"/>
    </source>
</evidence>
<accession>A0A1B3XL92</accession>
<dbReference type="Gene3D" id="3.40.190.10">
    <property type="entry name" value="Periplasmic binding protein-like II"/>
    <property type="match status" value="1"/>
</dbReference>
<dbReference type="InterPro" id="IPR006059">
    <property type="entry name" value="SBP"/>
</dbReference>
<comment type="similarity">
    <text evidence="1">Belongs to the bacterial solute-binding protein 1 family.</text>
</comment>
<dbReference type="SUPFAM" id="SSF53850">
    <property type="entry name" value="Periplasmic binding protein-like II"/>
    <property type="match status" value="1"/>
</dbReference>
<evidence type="ECO:0000256" key="1">
    <source>
        <dbReference type="ARBA" id="ARBA00008520"/>
    </source>
</evidence>
<dbReference type="KEGG" id="bmur:ABE28_006440"/>
<dbReference type="InterPro" id="IPR050490">
    <property type="entry name" value="Bact_solute-bd_prot1"/>
</dbReference>
<sequence>MMKFKIMGVALIFGLSIALSACSGGSDKAGTDENITIEFMHSSVEQERLAVINKLVDKFEKENPAIKIKQVPVQEDSYNTKIITLASAGKLPAVLEVGQDYAKVMDKEQLIDKEAVTKTLEKSGKTDFYDGALKLVTPEDGKGYTGIPISGWVQGIWFNKEMLASKGFEEPKTWDDVLKVAKAFTDSGSKKYGIALPTVEGGFSEQAFSQFALSNDANVLDGKGKLDMNKKSMKEALTYYKELARYTMPGSNDTTEVKDAFMNGTTPMAVYSTYILPSVHAEGDADNIGFAIPQQKTKAVYGTVSAITISSGLEDAQKEAAEKFTAFLSEPENMTNWVLMSPGGAQPVNKAVTENAAYQENEVVKSFGDLSTEIATSFNDIQVFGLAGGKNYLKMGDITSSGAISTLVNDITVGGKSVDGELKTAEKKIKDVLSK</sequence>
<organism evidence="5 6">
    <name type="scientific">Peribacillus muralis</name>
    <dbReference type="NCBI Taxonomy" id="264697"/>
    <lineage>
        <taxon>Bacteria</taxon>
        <taxon>Bacillati</taxon>
        <taxon>Bacillota</taxon>
        <taxon>Bacilli</taxon>
        <taxon>Bacillales</taxon>
        <taxon>Bacillaceae</taxon>
        <taxon>Peribacillus</taxon>
    </lineage>
</organism>
<dbReference type="PROSITE" id="PS51257">
    <property type="entry name" value="PROKAR_LIPOPROTEIN"/>
    <property type="match status" value="1"/>
</dbReference>
<proteinExistence type="inferred from homology"/>
<feature type="signal peptide" evidence="4">
    <location>
        <begin position="1"/>
        <end position="21"/>
    </location>
</feature>
<dbReference type="OrthoDB" id="9795467at2"/>
<reference evidence="5 6" key="1">
    <citation type="submission" date="2016-08" db="EMBL/GenBank/DDBJ databases">
        <title>Complete genome sequence of Bacillus muralis G25-68, a strain with toxicity to nematodes.</title>
        <authorList>
            <person name="Zheng Z."/>
        </authorList>
    </citation>
    <scope>NUCLEOTIDE SEQUENCE [LARGE SCALE GENOMIC DNA]</scope>
    <source>
        <strain evidence="5 6">G25-68</strain>
    </source>
</reference>
<dbReference type="Proteomes" id="UP000077926">
    <property type="component" value="Chromosome"/>
</dbReference>
<evidence type="ECO:0000256" key="2">
    <source>
        <dbReference type="ARBA" id="ARBA00022448"/>
    </source>
</evidence>
<dbReference type="STRING" id="264697.ABE28_006440"/>
<dbReference type="EMBL" id="CP017080">
    <property type="protein sequence ID" value="AOH53983.1"/>
    <property type="molecule type" value="Genomic_DNA"/>
</dbReference>
<evidence type="ECO:0000256" key="3">
    <source>
        <dbReference type="ARBA" id="ARBA00022729"/>
    </source>
</evidence>
<dbReference type="Pfam" id="PF01547">
    <property type="entry name" value="SBP_bac_1"/>
    <property type="match status" value="1"/>
</dbReference>